<accession>A0A2X3W637</accession>
<name>A0A2X3W637_9STRE</name>
<dbReference type="OrthoDB" id="9792987at2"/>
<proteinExistence type="predicted"/>
<dbReference type="CDD" id="cd02947">
    <property type="entry name" value="TRX_family"/>
    <property type="match status" value="1"/>
</dbReference>
<dbReference type="Pfam" id="PF20207">
    <property type="entry name" value="DUF6568"/>
    <property type="match status" value="1"/>
</dbReference>
<protein>
    <submittedName>
        <fullName evidence="1">Bacterocin transport accessory protein</fullName>
    </submittedName>
</protein>
<dbReference type="EMBL" id="LS483343">
    <property type="protein sequence ID" value="SQF40977.1"/>
    <property type="molecule type" value="Genomic_DNA"/>
</dbReference>
<reference evidence="1 2" key="1">
    <citation type="submission" date="2018-06" db="EMBL/GenBank/DDBJ databases">
        <authorList>
            <consortium name="Pathogen Informatics"/>
            <person name="Doyle S."/>
        </authorList>
    </citation>
    <scope>NUCLEOTIDE SEQUENCE [LARGE SCALE GENOMIC DNA]</scope>
    <source>
        <strain evidence="1 2">NCTC12278</strain>
    </source>
</reference>
<keyword evidence="2" id="KW-1185">Reference proteome</keyword>
<dbReference type="InterPro" id="IPR046698">
    <property type="entry name" value="PedC-like"/>
</dbReference>
<sequence length="114" mass="12012">MTVFAEAIKPFAPLAATEAQAKIDQGEDLILFIGRSTCPYCRKFAPKLSGVAKDNGLAVSFIDSEASSDAVAIQMLRDRYGVATVPGLLVAKGGQVKVVCDSSLSEEAILDFVS</sequence>
<dbReference type="AlphaFoldDB" id="A0A2X3W637"/>
<dbReference type="Proteomes" id="UP000249495">
    <property type="component" value="Chromosome 1"/>
</dbReference>
<evidence type="ECO:0000313" key="2">
    <source>
        <dbReference type="Proteomes" id="UP000249495"/>
    </source>
</evidence>
<organism evidence="1 2">
    <name type="scientific">Streptococcus ferus</name>
    <dbReference type="NCBI Taxonomy" id="1345"/>
    <lineage>
        <taxon>Bacteria</taxon>
        <taxon>Bacillati</taxon>
        <taxon>Bacillota</taxon>
        <taxon>Bacilli</taxon>
        <taxon>Lactobacillales</taxon>
        <taxon>Streptococcaceae</taxon>
        <taxon>Streptococcus</taxon>
    </lineage>
</organism>
<gene>
    <name evidence="1" type="ORF">NCTC12278_01572</name>
</gene>
<dbReference type="Gene3D" id="3.40.30.10">
    <property type="entry name" value="Glutaredoxin"/>
    <property type="match status" value="1"/>
</dbReference>
<dbReference type="SUPFAM" id="SSF52833">
    <property type="entry name" value="Thioredoxin-like"/>
    <property type="match status" value="1"/>
</dbReference>
<dbReference type="InterPro" id="IPR036249">
    <property type="entry name" value="Thioredoxin-like_sf"/>
</dbReference>
<dbReference type="RefSeq" id="WP_018030751.1">
    <property type="nucleotide sequence ID" value="NZ_JBGXSR010000083.1"/>
</dbReference>
<dbReference type="STRING" id="1123303.GCA_000372425_01430"/>
<evidence type="ECO:0000313" key="1">
    <source>
        <dbReference type="EMBL" id="SQF40977.1"/>
    </source>
</evidence>
<dbReference type="PROSITE" id="PS51354">
    <property type="entry name" value="GLUTAREDOXIN_2"/>
    <property type="match status" value="1"/>
</dbReference>
<dbReference type="KEGG" id="sfer:NCTC12278_01572"/>